<reference evidence="1 2" key="1">
    <citation type="submission" date="2019-07" db="EMBL/GenBank/DDBJ databases">
        <title>New species of Amycolatopsis and Streptomyces.</title>
        <authorList>
            <person name="Duangmal K."/>
            <person name="Teo W.F.A."/>
            <person name="Lipun K."/>
        </authorList>
    </citation>
    <scope>NUCLEOTIDE SEQUENCE [LARGE SCALE GENOMIC DNA]</scope>
    <source>
        <strain evidence="1 2">NBRC 106415</strain>
    </source>
</reference>
<protein>
    <recommendedName>
        <fullName evidence="3">SUKH-4 family immunity protein</fullName>
    </recommendedName>
</protein>
<sequence length="722" mass="77844">MAMTPPSSSVDAASRLHAWVNDPSPKRGFLFVDGPAGSGKSALLRDFAEGTPGAVLVDAAGLSTEAVLDGVMQSLGVSYGDYRGAQFLAEEIEEQDPEHSLVLVSNTQWAGRTRSTTEPWHTAEHLAGTLGIDFKTTGVRFVIELDSTVHDLSPRNRDPLLLTAPPNIPHAEVNSLPHRWRSAVLALALAEPRRVRFEEWQMLCSALDAEFERAELEALADELAFITVADDDLPVSLTYDSDALELRGDCPPEEFQAFQNAVVDRLFACTGNDPLTDYLARALPAHAAAAGRLEELLSVPERLAKCHHTALIEALPVAFPDGVPAGTFAADLHYLDNLGVAPSSHAEWLSLLHLVALSQGDTERARTLTDSAGTLPWRTVWTNWRAPGRLSRCGPRISAVKRLSADASTHTVTSALADGRSLTWNTVTGCPAAPGSHNDPPGTVDGITPTSLWRADDPSWNLLRLRLSATPSVLRAVQAPSVRDAACVDHLVVMAGNRGLYAIEPDPHHADSAPLRPLPAVGPRCKITPRPFDEAACRPTPDRVREIFGDDAVATIPAQQLPQGLTHEATRRFLTEVGIPSVWGFYSLNTHNVLGTGLDEHSWEGTKEFQTPVGDGPFYDLGTWIGGVLLLDGPTGRVLRQTRPQAVDGDHPGDPLAGSSLASFVAMVCLQWEYMLAYTTSGGLDGADLLAELTTWLSALDPAAAATRNWGHVLDEDNFYYL</sequence>
<proteinExistence type="predicted"/>
<dbReference type="EMBL" id="VJZC01000199">
    <property type="protein sequence ID" value="MPY60293.1"/>
    <property type="molecule type" value="Genomic_DNA"/>
</dbReference>
<evidence type="ECO:0000313" key="2">
    <source>
        <dbReference type="Proteomes" id="UP000400924"/>
    </source>
</evidence>
<dbReference type="AlphaFoldDB" id="A0A5N8XLF6"/>
<evidence type="ECO:0000313" key="1">
    <source>
        <dbReference type="EMBL" id="MPY60293.1"/>
    </source>
</evidence>
<organism evidence="1 2">
    <name type="scientific">Streptomyces spongiae</name>
    <dbReference type="NCBI Taxonomy" id="565072"/>
    <lineage>
        <taxon>Bacteria</taxon>
        <taxon>Bacillati</taxon>
        <taxon>Actinomycetota</taxon>
        <taxon>Actinomycetes</taxon>
        <taxon>Kitasatosporales</taxon>
        <taxon>Streptomycetaceae</taxon>
        <taxon>Streptomyces</taxon>
    </lineage>
</organism>
<dbReference type="OrthoDB" id="3860495at2"/>
<gene>
    <name evidence="1" type="ORF">FNH08_24870</name>
</gene>
<dbReference type="Proteomes" id="UP000400924">
    <property type="component" value="Unassembled WGS sequence"/>
</dbReference>
<name>A0A5N8XLF6_9ACTN</name>
<accession>A0A5N8XLF6</accession>
<comment type="caution">
    <text evidence="1">The sequence shown here is derived from an EMBL/GenBank/DDBJ whole genome shotgun (WGS) entry which is preliminary data.</text>
</comment>
<keyword evidence="2" id="KW-1185">Reference proteome</keyword>
<evidence type="ECO:0008006" key="3">
    <source>
        <dbReference type="Google" id="ProtNLM"/>
    </source>
</evidence>
<dbReference type="InterPro" id="IPR025851">
    <property type="entry name" value="SUKH-4"/>
</dbReference>
<dbReference type="Pfam" id="PF14435">
    <property type="entry name" value="SUKH-4"/>
    <property type="match status" value="1"/>
</dbReference>